<comment type="pathway">
    <text evidence="2">Antibiotic biosynthesis.</text>
</comment>
<feature type="domain" description="Carrier" evidence="11">
    <location>
        <begin position="1689"/>
        <end position="1764"/>
    </location>
</feature>
<dbReference type="InterPro" id="IPR049900">
    <property type="entry name" value="PKS_mFAS_DH"/>
</dbReference>
<dbReference type="PANTHER" id="PTHR43775">
    <property type="entry name" value="FATTY ACID SYNTHASE"/>
    <property type="match status" value="1"/>
</dbReference>
<dbReference type="SMART" id="SM00825">
    <property type="entry name" value="PKS_KS"/>
    <property type="match status" value="1"/>
</dbReference>
<dbReference type="RefSeq" id="WP_344534860.1">
    <property type="nucleotide sequence ID" value="NZ_BAAAPE010000026.1"/>
</dbReference>
<dbReference type="InterPro" id="IPR057326">
    <property type="entry name" value="KR_dom"/>
</dbReference>
<dbReference type="InterPro" id="IPR036736">
    <property type="entry name" value="ACP-like_sf"/>
</dbReference>
<dbReference type="InterPro" id="IPR049552">
    <property type="entry name" value="PKS_DH_N"/>
</dbReference>
<gene>
    <name evidence="14" type="ORF">GCM10009801_74890</name>
</gene>
<dbReference type="InterPro" id="IPR006162">
    <property type="entry name" value="Ppantetheine_attach_site"/>
</dbReference>
<dbReference type="SUPFAM" id="SSF55048">
    <property type="entry name" value="Probable ACP-binding domain of malonyl-CoA ACP transacylase"/>
    <property type="match status" value="1"/>
</dbReference>
<dbReference type="InterPro" id="IPR049551">
    <property type="entry name" value="PKS_DH_C"/>
</dbReference>
<dbReference type="Gene3D" id="3.10.129.110">
    <property type="entry name" value="Polyketide synthase dehydratase"/>
    <property type="match status" value="1"/>
</dbReference>
<keyword evidence="6" id="KW-0045">Antibiotic biosynthesis</keyword>
<dbReference type="Pfam" id="PF22953">
    <property type="entry name" value="SpnB_Rossmann"/>
    <property type="match status" value="1"/>
</dbReference>
<dbReference type="Pfam" id="PF00109">
    <property type="entry name" value="ketoacyl-synt"/>
    <property type="match status" value="1"/>
</dbReference>
<dbReference type="InterPro" id="IPR036291">
    <property type="entry name" value="NAD(P)-bd_dom_sf"/>
</dbReference>
<evidence type="ECO:0000313" key="15">
    <source>
        <dbReference type="Proteomes" id="UP001500016"/>
    </source>
</evidence>
<dbReference type="PROSITE" id="PS00606">
    <property type="entry name" value="KS3_1"/>
    <property type="match status" value="1"/>
</dbReference>
<dbReference type="Gene3D" id="3.40.366.10">
    <property type="entry name" value="Malonyl-Coenzyme A Acyl Carrier Protein, domain 2"/>
    <property type="match status" value="1"/>
</dbReference>
<dbReference type="InterPro" id="IPR015083">
    <property type="entry name" value="NorB/c/GfsB-D-like_docking"/>
</dbReference>
<evidence type="ECO:0000256" key="9">
    <source>
        <dbReference type="PROSITE-ProRule" id="PRU01363"/>
    </source>
</evidence>
<feature type="domain" description="Ketosynthase family 3 (KS3)" evidence="12">
    <location>
        <begin position="33"/>
        <end position="459"/>
    </location>
</feature>
<keyword evidence="3" id="KW-0596">Phosphopantetheine</keyword>
<dbReference type="Pfam" id="PF02801">
    <property type="entry name" value="Ketoacyl-synt_C"/>
    <property type="match status" value="1"/>
</dbReference>
<dbReference type="InterPro" id="IPR032821">
    <property type="entry name" value="PKS_assoc"/>
</dbReference>
<comment type="cofactor">
    <cofactor evidence="1">
        <name>pantetheine 4'-phosphate</name>
        <dbReference type="ChEBI" id="CHEBI:47942"/>
    </cofactor>
</comment>
<keyword evidence="7" id="KW-0511">Multifunctional enzyme</keyword>
<proteinExistence type="predicted"/>
<feature type="region of interest" description="Disordered" evidence="10">
    <location>
        <begin position="1849"/>
        <end position="1870"/>
    </location>
</feature>
<reference evidence="15" key="1">
    <citation type="journal article" date="2019" name="Int. J. Syst. Evol. Microbiol.">
        <title>The Global Catalogue of Microorganisms (GCM) 10K type strain sequencing project: providing services to taxonomists for standard genome sequencing and annotation.</title>
        <authorList>
            <consortium name="The Broad Institute Genomics Platform"/>
            <consortium name="The Broad Institute Genome Sequencing Center for Infectious Disease"/>
            <person name="Wu L."/>
            <person name="Ma J."/>
        </authorList>
    </citation>
    <scope>NUCLEOTIDE SEQUENCE [LARGE SCALE GENOMIC DNA]</scope>
    <source>
        <strain evidence="15">JCM 15478</strain>
    </source>
</reference>
<dbReference type="CDD" id="cd00833">
    <property type="entry name" value="PKS"/>
    <property type="match status" value="1"/>
</dbReference>
<evidence type="ECO:0000256" key="3">
    <source>
        <dbReference type="ARBA" id="ARBA00022450"/>
    </source>
</evidence>
<dbReference type="Pfam" id="PF21089">
    <property type="entry name" value="PKS_DH_N"/>
    <property type="match status" value="1"/>
</dbReference>
<dbReference type="InterPro" id="IPR020806">
    <property type="entry name" value="PKS_PP-bd"/>
</dbReference>
<protein>
    <recommendedName>
        <fullName evidence="16">Polyketide synthase</fullName>
    </recommendedName>
</protein>
<evidence type="ECO:0000259" key="12">
    <source>
        <dbReference type="PROSITE" id="PS52004"/>
    </source>
</evidence>
<sequence length="1870" mass="194793">MENEAKLRDYLKRATADLRRTRQMLREAEEKQHEPIAIVGMACRYPGGVSTPAELWDLVAGGRDAVTAFPDDRGWDLESLHDPDPDSPDPRTSYVREGGFLHDALEFDPGMFGISPHEASAMDPQQRLLLEASWEALEDAGIDPTSLRGSPTGVFAGLMYHEYGSRLNDVAPEPAQFLGTGTIGSVLSGRISYSFGLEGPAVTVDTACSSSLVTLHLAVQALRAGECSLALAGGVTVMSTPDTFVDFSRQQNLARDGRCKPFADAADGTTLAEGVGMLLVERLSDARRNGHRVLAVVRGSAVNQDGASNGLTAPNGPSQQRVIRQALANAGLEPSHVDAVEAHGTGTTLGDPIEAQALLATYGQGRDEPLWLGSIKSNIGHTQAAAGVAGVMKMVLAMREGALPKSLHVDAPSSHVDWSAGTVELLNDLQPWPETGRPRRAGVSSFGISGTNAHVVLEQAPEVEEPEPAVEAVESGGPVPWVVSGRSERALVAQAGRLASFLEERPGLSPVEVGASLLNSRAALEYRAVVPGGDLDALRALDGSGVVRGSTGTGAGSRVVLVFPGQGAQWLGMADELLASSPVFAGRMNECGAALSEFVDWELMGVLGDEDMLARVDVIQPVLWAVMISLAAVWKESGVTPAAVVGHSQGEIAAACVAGALSLRDGARVVALRSQAIGRVLAGGGGMASVAASREAVEERIAQWGERISVAAVNGPSATVVSGEPEALRELLDECEAEGVRARQVPVDYASHGPQVEALRDELAALLAGVEPVEGRILFYSAVTAAPVSGEELGASYWFENLRNTVRFEEAVQALLSDGHGVFVECSAHPVLTPGIEDTAQNADTPVVVTGTLRRDEGGRARLVQSLGHLWAHGVPVDWSTYLPATARWVDLPTYAFQRRRYWLEDSGAVGDVTAAGLSGADHPLLGAAVSMPGAHVLTGRLSAATHPWLAERSVLGVSVVPETALVDLAVRAGDQVGCDLVRELTVETPLVLPERGAVLLRVLVEEGDGGGDRKVTVHSRPEDVPDAQSWTRHATGVLAPGTPEAPGPGEGGLDSRAWPPSGAEPVEPVELEDFYRARAEGGVGHGPLFQGLRSVWRRGEEVYAEVALPDEGAADAAGFGLHPALLDAALHFAGPVGAYLPLVWQDVRLHAVGATALRVGLTRTGGGWSVRLADAEGGPVASLARVTWAEVPAERLAQDAGRGESLYGVDWVAPSTGGAAGAAGPEEGAPVVLGGPGPDVEAVPGCEVMDLDAVKALATTPEVVVLPVPGTGVVGVPGGVREITYGVLETLRAWLAEERFAGSRLVILTRNAVSVTGEEADLVTAPVWGLVRSAQSENPDHFVLVDSDERQVPPAALTAAVALGEPQVALRDGALSVPRLVRLEPAEETVGASPEENGAPAWDPEGTVLITGGTGTLGALVARHLVVEHGVRSLLLTSRRGPRAEGADELRAELGALGARVDITACDAADRDAVAELLATVPADAPLTGVVHTAGVLDDGVVGSLTRDRVDAVLRPKVDAAWNLHELTKDAALSAFVLFSSAAGVLGSAGQGNYAAANTFLDALARYRRLAGLPGTSLAWGLWEQSSGLTGTLGEADRQRKARDGLRPMPSASALSLFDASVAGIRPFTVPVRLDLTALGAGLQADEVPPMLRRLVRGTRRSAAVAGRGGANGLPERLRTASPAQRSRLLLNLVRGHVVAVLGYADADAVEAGRAFKDLGFDSLTAVELRNRINRDTGLKLPATAVFDYPTSRVLADHLGTYFAADGDTGTAGRTGAGADGIPFGADDEETVRRMLASIPLHRLTEAGLMGSLLELAGIAEDTSGPAEDDDERASIDSMDVEAMIELALDGSGPDGPGSGSEDDTTRGL</sequence>
<evidence type="ECO:0000256" key="7">
    <source>
        <dbReference type="ARBA" id="ARBA00023268"/>
    </source>
</evidence>
<dbReference type="EMBL" id="BAAAPE010000026">
    <property type="protein sequence ID" value="GAA2101524.1"/>
    <property type="molecule type" value="Genomic_DNA"/>
</dbReference>
<dbReference type="InterPro" id="IPR001227">
    <property type="entry name" value="Ac_transferase_dom_sf"/>
</dbReference>
<feature type="region of interest" description="N-terminal hotdog fold" evidence="9">
    <location>
        <begin position="923"/>
        <end position="1046"/>
    </location>
</feature>
<comment type="caution">
    <text evidence="9">Lacks conserved residue(s) required for the propagation of feature annotation.</text>
</comment>
<dbReference type="InterPro" id="IPR055123">
    <property type="entry name" value="SpnB-like_Rossmann"/>
</dbReference>
<evidence type="ECO:0000256" key="4">
    <source>
        <dbReference type="ARBA" id="ARBA00022553"/>
    </source>
</evidence>
<evidence type="ECO:0000259" key="11">
    <source>
        <dbReference type="PROSITE" id="PS50075"/>
    </source>
</evidence>
<dbReference type="InterPro" id="IPR016036">
    <property type="entry name" value="Malonyl_transacylase_ACP-bd"/>
</dbReference>
<keyword evidence="4" id="KW-0597">Phosphoprotein</keyword>
<dbReference type="InterPro" id="IPR014031">
    <property type="entry name" value="Ketoacyl_synth_C"/>
</dbReference>
<dbReference type="SUPFAM" id="SSF52151">
    <property type="entry name" value="FabD/lysophospholipase-like"/>
    <property type="match status" value="1"/>
</dbReference>
<dbReference type="SMART" id="SM00822">
    <property type="entry name" value="PKS_KR"/>
    <property type="match status" value="1"/>
</dbReference>
<evidence type="ECO:0000256" key="8">
    <source>
        <dbReference type="ARBA" id="ARBA00023315"/>
    </source>
</evidence>
<dbReference type="SUPFAM" id="SSF47336">
    <property type="entry name" value="ACP-like"/>
    <property type="match status" value="1"/>
</dbReference>
<organism evidence="14 15">
    <name type="scientific">Streptomyces albiaxialis</name>
    <dbReference type="NCBI Taxonomy" id="329523"/>
    <lineage>
        <taxon>Bacteria</taxon>
        <taxon>Bacillati</taxon>
        <taxon>Actinomycetota</taxon>
        <taxon>Actinomycetes</taxon>
        <taxon>Kitasatosporales</taxon>
        <taxon>Streptomycetaceae</taxon>
        <taxon>Streptomyces</taxon>
    </lineage>
</organism>
<evidence type="ECO:0000256" key="5">
    <source>
        <dbReference type="ARBA" id="ARBA00022679"/>
    </source>
</evidence>
<feature type="region of interest" description="Disordered" evidence="10">
    <location>
        <begin position="1037"/>
        <end position="1065"/>
    </location>
</feature>
<dbReference type="SUPFAM" id="SSF51735">
    <property type="entry name" value="NAD(P)-binding Rossmann-fold domains"/>
    <property type="match status" value="2"/>
</dbReference>
<dbReference type="InterPro" id="IPR018201">
    <property type="entry name" value="Ketoacyl_synth_AS"/>
</dbReference>
<keyword evidence="15" id="KW-1185">Reference proteome</keyword>
<keyword evidence="8" id="KW-0012">Acyltransferase</keyword>
<dbReference type="PROSITE" id="PS52004">
    <property type="entry name" value="KS3_2"/>
    <property type="match status" value="1"/>
</dbReference>
<dbReference type="Pfam" id="PF08659">
    <property type="entry name" value="KR"/>
    <property type="match status" value="1"/>
</dbReference>
<dbReference type="SMART" id="SM00827">
    <property type="entry name" value="PKS_AT"/>
    <property type="match status" value="1"/>
</dbReference>
<dbReference type="Pfam" id="PF16197">
    <property type="entry name" value="KAsynt_C_assoc"/>
    <property type="match status" value="1"/>
</dbReference>
<evidence type="ECO:0000313" key="14">
    <source>
        <dbReference type="EMBL" id="GAA2101524.1"/>
    </source>
</evidence>
<keyword evidence="5" id="KW-0808">Transferase</keyword>
<evidence type="ECO:0000256" key="10">
    <source>
        <dbReference type="SAM" id="MobiDB-lite"/>
    </source>
</evidence>
<dbReference type="InterPro" id="IPR014043">
    <property type="entry name" value="Acyl_transferase_dom"/>
</dbReference>
<dbReference type="SMART" id="SM00826">
    <property type="entry name" value="PKS_DH"/>
    <property type="match status" value="1"/>
</dbReference>
<dbReference type="InterPro" id="IPR014030">
    <property type="entry name" value="Ketoacyl_synth_N"/>
</dbReference>
<dbReference type="SMART" id="SM01294">
    <property type="entry name" value="PKS_PP_betabranch"/>
    <property type="match status" value="1"/>
</dbReference>
<feature type="region of interest" description="C-terminal hotdog fold" evidence="9">
    <location>
        <begin position="1064"/>
        <end position="1224"/>
    </location>
</feature>
<feature type="domain" description="PKS/mFAS DH" evidence="13">
    <location>
        <begin position="923"/>
        <end position="1224"/>
    </location>
</feature>
<evidence type="ECO:0000259" key="13">
    <source>
        <dbReference type="PROSITE" id="PS52019"/>
    </source>
</evidence>
<dbReference type="Pfam" id="PF00698">
    <property type="entry name" value="Acyl_transf_1"/>
    <property type="match status" value="1"/>
</dbReference>
<evidence type="ECO:0008006" key="16">
    <source>
        <dbReference type="Google" id="ProtNLM"/>
    </source>
</evidence>
<dbReference type="PROSITE" id="PS52019">
    <property type="entry name" value="PKS_MFAS_DH"/>
    <property type="match status" value="1"/>
</dbReference>
<dbReference type="Pfam" id="PF14765">
    <property type="entry name" value="PS-DH"/>
    <property type="match status" value="1"/>
</dbReference>
<dbReference type="PANTHER" id="PTHR43775:SF51">
    <property type="entry name" value="INACTIVE PHENOLPHTHIOCEROL SYNTHESIS POLYKETIDE SYNTHASE TYPE I PKS1-RELATED"/>
    <property type="match status" value="1"/>
</dbReference>
<dbReference type="SUPFAM" id="SSF53901">
    <property type="entry name" value="Thiolase-like"/>
    <property type="match status" value="1"/>
</dbReference>
<dbReference type="InterPro" id="IPR042104">
    <property type="entry name" value="PKS_dehydratase_sf"/>
</dbReference>
<evidence type="ECO:0000256" key="2">
    <source>
        <dbReference type="ARBA" id="ARBA00004792"/>
    </source>
</evidence>
<dbReference type="Proteomes" id="UP001500016">
    <property type="component" value="Unassembled WGS sequence"/>
</dbReference>
<comment type="caution">
    <text evidence="14">The sequence shown here is derived from an EMBL/GenBank/DDBJ whole genome shotgun (WGS) entry which is preliminary data.</text>
</comment>
<dbReference type="Gene3D" id="3.40.47.10">
    <property type="match status" value="1"/>
</dbReference>
<evidence type="ECO:0000256" key="6">
    <source>
        <dbReference type="ARBA" id="ARBA00023194"/>
    </source>
</evidence>
<dbReference type="Pfam" id="PF08990">
    <property type="entry name" value="Docking"/>
    <property type="match status" value="1"/>
</dbReference>
<dbReference type="InterPro" id="IPR020841">
    <property type="entry name" value="PKS_Beta-ketoAc_synthase_dom"/>
</dbReference>
<dbReference type="InterPro" id="IPR016035">
    <property type="entry name" value="Acyl_Trfase/lysoPLipase"/>
</dbReference>
<dbReference type="SMART" id="SM00823">
    <property type="entry name" value="PKS_PP"/>
    <property type="match status" value="1"/>
</dbReference>
<accession>A0ABP5IJE3</accession>
<dbReference type="Pfam" id="PF00550">
    <property type="entry name" value="PP-binding"/>
    <property type="match status" value="1"/>
</dbReference>
<dbReference type="InterPro" id="IPR013968">
    <property type="entry name" value="PKS_KR"/>
</dbReference>
<dbReference type="PROSITE" id="PS50075">
    <property type="entry name" value="CARRIER"/>
    <property type="match status" value="1"/>
</dbReference>
<dbReference type="InterPro" id="IPR009081">
    <property type="entry name" value="PP-bd_ACP"/>
</dbReference>
<name>A0ABP5IJE3_9ACTN</name>
<dbReference type="InterPro" id="IPR050091">
    <property type="entry name" value="PKS_NRPS_Biosynth_Enz"/>
</dbReference>
<evidence type="ECO:0000256" key="1">
    <source>
        <dbReference type="ARBA" id="ARBA00001957"/>
    </source>
</evidence>
<dbReference type="Gene3D" id="1.10.1200.10">
    <property type="entry name" value="ACP-like"/>
    <property type="match status" value="1"/>
</dbReference>
<dbReference type="Gene3D" id="3.30.70.3290">
    <property type="match status" value="1"/>
</dbReference>
<dbReference type="PROSITE" id="PS00012">
    <property type="entry name" value="PHOSPHOPANTETHEINE"/>
    <property type="match status" value="1"/>
</dbReference>
<dbReference type="Gene3D" id="3.40.50.720">
    <property type="entry name" value="NAD(P)-binding Rossmann-like Domain"/>
    <property type="match status" value="1"/>
</dbReference>
<dbReference type="CDD" id="cd08956">
    <property type="entry name" value="KR_3_FAS_SDR_x"/>
    <property type="match status" value="1"/>
</dbReference>
<dbReference type="InterPro" id="IPR016039">
    <property type="entry name" value="Thiolase-like"/>
</dbReference>
<dbReference type="InterPro" id="IPR020807">
    <property type="entry name" value="PKS_DH"/>
</dbReference>